<evidence type="ECO:0000313" key="2">
    <source>
        <dbReference type="Proteomes" id="UP000230423"/>
    </source>
</evidence>
<dbReference type="Proteomes" id="UP000230423">
    <property type="component" value="Unassembled WGS sequence"/>
</dbReference>
<proteinExistence type="predicted"/>
<accession>A0A2G9TSS5</accession>
<evidence type="ECO:0008006" key="3">
    <source>
        <dbReference type="Google" id="ProtNLM"/>
    </source>
</evidence>
<name>A0A2G9TSS5_TELCI</name>
<dbReference type="EMBL" id="KZ354349">
    <property type="protein sequence ID" value="PIO61034.1"/>
    <property type="molecule type" value="Genomic_DNA"/>
</dbReference>
<keyword evidence="2" id="KW-1185">Reference proteome</keyword>
<sequence>MVLMTSRVTMVIKYNRNNEFSDLGGVINKKTSREPLLPEFQKMFEEINERYNEDKMDWDNELAQLALDQSLTPTYNALLRIRRTTMFKHGDQRSFDEQVRRAIEKLFEENGNKVQKLSSGVLFGCNGFYVTIDEDLIVSTTCLYKYDDLA</sequence>
<protein>
    <recommendedName>
        <fullName evidence="3">SCP domain-containing protein</fullName>
    </recommendedName>
</protein>
<gene>
    <name evidence="1" type="ORF">TELCIR_17456</name>
</gene>
<reference evidence="1 2" key="1">
    <citation type="submission" date="2015-09" db="EMBL/GenBank/DDBJ databases">
        <title>Draft genome of the parasitic nematode Teladorsagia circumcincta isolate WARC Sus (inbred).</title>
        <authorList>
            <person name="Mitreva M."/>
        </authorList>
    </citation>
    <scope>NUCLEOTIDE SEQUENCE [LARGE SCALE GENOMIC DNA]</scope>
    <source>
        <strain evidence="1 2">S</strain>
    </source>
</reference>
<dbReference type="AlphaFoldDB" id="A0A2G9TSS5"/>
<organism evidence="1 2">
    <name type="scientific">Teladorsagia circumcincta</name>
    <name type="common">Brown stomach worm</name>
    <name type="synonym">Ostertagia circumcincta</name>
    <dbReference type="NCBI Taxonomy" id="45464"/>
    <lineage>
        <taxon>Eukaryota</taxon>
        <taxon>Metazoa</taxon>
        <taxon>Ecdysozoa</taxon>
        <taxon>Nematoda</taxon>
        <taxon>Chromadorea</taxon>
        <taxon>Rhabditida</taxon>
        <taxon>Rhabditina</taxon>
        <taxon>Rhabditomorpha</taxon>
        <taxon>Strongyloidea</taxon>
        <taxon>Trichostrongylidae</taxon>
        <taxon>Teladorsagia</taxon>
    </lineage>
</organism>
<evidence type="ECO:0000313" key="1">
    <source>
        <dbReference type="EMBL" id="PIO61034.1"/>
    </source>
</evidence>